<sequence>MLINGADSEYSASYGYGGVDIPPVLVQTLLWLRRSVASRWIHRQPVTSRFPVSPVVIERAPDELQSSKCAYGISVHLMSGWLNLLSAILH</sequence>
<gene>
    <name evidence="1" type="ORF">GDO78_016888</name>
</gene>
<evidence type="ECO:0000313" key="1">
    <source>
        <dbReference type="EMBL" id="KAG9461439.1"/>
    </source>
</evidence>
<name>A0A8J6E607_ELECQ</name>
<reference evidence="1" key="1">
    <citation type="thesis" date="2020" institute="ProQuest LLC" country="789 East Eisenhower Parkway, Ann Arbor, MI, USA">
        <title>Comparative Genomics and Chromosome Evolution.</title>
        <authorList>
            <person name="Mudd A.B."/>
        </authorList>
    </citation>
    <scope>NUCLEOTIDE SEQUENCE</scope>
    <source>
        <strain evidence="1">HN-11 Male</strain>
        <tissue evidence="1">Kidney and liver</tissue>
    </source>
</reference>
<evidence type="ECO:0000313" key="2">
    <source>
        <dbReference type="Proteomes" id="UP000770717"/>
    </source>
</evidence>
<organism evidence="1 2">
    <name type="scientific">Eleutherodactylus coqui</name>
    <name type="common">Puerto Rican coqui</name>
    <dbReference type="NCBI Taxonomy" id="57060"/>
    <lineage>
        <taxon>Eukaryota</taxon>
        <taxon>Metazoa</taxon>
        <taxon>Chordata</taxon>
        <taxon>Craniata</taxon>
        <taxon>Vertebrata</taxon>
        <taxon>Euteleostomi</taxon>
        <taxon>Amphibia</taxon>
        <taxon>Batrachia</taxon>
        <taxon>Anura</taxon>
        <taxon>Neobatrachia</taxon>
        <taxon>Hyloidea</taxon>
        <taxon>Eleutherodactylidae</taxon>
        <taxon>Eleutherodactylinae</taxon>
        <taxon>Eleutherodactylus</taxon>
        <taxon>Eleutherodactylus</taxon>
    </lineage>
</organism>
<protein>
    <submittedName>
        <fullName evidence="1">Uncharacterized protein</fullName>
    </submittedName>
</protein>
<dbReference type="Proteomes" id="UP000770717">
    <property type="component" value="Unassembled WGS sequence"/>
</dbReference>
<dbReference type="EMBL" id="WNTK01021660">
    <property type="protein sequence ID" value="KAG9461439.1"/>
    <property type="molecule type" value="Genomic_DNA"/>
</dbReference>
<keyword evidence="2" id="KW-1185">Reference proteome</keyword>
<comment type="caution">
    <text evidence="1">The sequence shown here is derived from an EMBL/GenBank/DDBJ whole genome shotgun (WGS) entry which is preliminary data.</text>
</comment>
<dbReference type="AlphaFoldDB" id="A0A8J6E607"/>
<accession>A0A8J6E607</accession>
<proteinExistence type="predicted"/>